<comment type="function">
    <text evidence="7">Specifically dimethylates two adjacent adenosines (A1518 and A1519) in the loop of a conserved hairpin near the 3'-end of 16S rRNA in the 30S particle. May play a critical role in biogenesis of 30S subunits.</text>
</comment>
<organism evidence="10 11">
    <name type="scientific">Sandaracinus amylolyticus</name>
    <dbReference type="NCBI Taxonomy" id="927083"/>
    <lineage>
        <taxon>Bacteria</taxon>
        <taxon>Pseudomonadati</taxon>
        <taxon>Myxococcota</taxon>
        <taxon>Polyangia</taxon>
        <taxon>Polyangiales</taxon>
        <taxon>Sandaracinaceae</taxon>
        <taxon>Sandaracinus</taxon>
    </lineage>
</organism>
<evidence type="ECO:0000313" key="10">
    <source>
        <dbReference type="EMBL" id="AKF08380.1"/>
    </source>
</evidence>
<keyword evidence="4 7" id="KW-0808">Transferase</keyword>
<dbReference type="RefSeq" id="WP_053235532.1">
    <property type="nucleotide sequence ID" value="NZ_CP011125.1"/>
</dbReference>
<protein>
    <recommendedName>
        <fullName evidence="7">Ribosomal RNA small subunit methyltransferase A</fullName>
        <ecNumber evidence="7">2.1.1.182</ecNumber>
    </recommendedName>
    <alternativeName>
        <fullName evidence="7">16S rRNA (adenine(1518)-N(6)/adenine(1519)-N(6))-dimethyltransferase</fullName>
    </alternativeName>
    <alternativeName>
        <fullName evidence="7">16S rRNA dimethyladenosine transferase</fullName>
    </alternativeName>
    <alternativeName>
        <fullName evidence="7">16S rRNA dimethylase</fullName>
    </alternativeName>
    <alternativeName>
        <fullName evidence="7">S-adenosylmethionine-6-N', N'-adenosyl(rRNA) dimethyltransferase</fullName>
    </alternativeName>
</protein>
<dbReference type="KEGG" id="samy:DB32_005529"/>
<dbReference type="STRING" id="927083.DB32_005529"/>
<dbReference type="EC" id="2.1.1.182" evidence="7"/>
<feature type="binding site" evidence="7 8">
    <location>
        <position position="76"/>
    </location>
    <ligand>
        <name>S-adenosyl-L-methionine</name>
        <dbReference type="ChEBI" id="CHEBI:59789"/>
    </ligand>
</feature>
<dbReference type="InterPro" id="IPR023165">
    <property type="entry name" value="rRNA_Ade_diMease-like_C"/>
</dbReference>
<dbReference type="PROSITE" id="PS01131">
    <property type="entry name" value="RRNA_A_DIMETH"/>
    <property type="match status" value="1"/>
</dbReference>
<dbReference type="Gene3D" id="3.40.50.150">
    <property type="entry name" value="Vaccinia Virus protein VP39"/>
    <property type="match status" value="1"/>
</dbReference>
<keyword evidence="5 7" id="KW-0949">S-adenosyl-L-methionine</keyword>
<dbReference type="CDD" id="cd02440">
    <property type="entry name" value="AdoMet_MTases"/>
    <property type="match status" value="1"/>
</dbReference>
<dbReference type="PANTHER" id="PTHR11727">
    <property type="entry name" value="DIMETHYLADENOSINE TRANSFERASE"/>
    <property type="match status" value="1"/>
</dbReference>
<evidence type="ECO:0000256" key="8">
    <source>
        <dbReference type="PROSITE-ProRule" id="PRU01026"/>
    </source>
</evidence>
<dbReference type="AlphaFoldDB" id="A0A0F6W641"/>
<keyword evidence="6 7" id="KW-0694">RNA-binding</keyword>
<feature type="binding site" evidence="7 8">
    <location>
        <position position="101"/>
    </location>
    <ligand>
        <name>S-adenosyl-L-methionine</name>
        <dbReference type="ChEBI" id="CHEBI:59789"/>
    </ligand>
</feature>
<keyword evidence="1 7" id="KW-0963">Cytoplasm</keyword>
<keyword evidence="3 7" id="KW-0489">Methyltransferase</keyword>
<feature type="binding site" evidence="7 8">
    <location>
        <position position="121"/>
    </location>
    <ligand>
        <name>S-adenosyl-L-methionine</name>
        <dbReference type="ChEBI" id="CHEBI:59789"/>
    </ligand>
</feature>
<evidence type="ECO:0000256" key="1">
    <source>
        <dbReference type="ARBA" id="ARBA00022490"/>
    </source>
</evidence>
<keyword evidence="2 7" id="KW-0698">rRNA processing</keyword>
<comment type="similarity">
    <text evidence="7">Belongs to the class I-like SAM-binding methyltransferase superfamily. rRNA adenine N(6)-methyltransferase family. RsmA subfamily.</text>
</comment>
<evidence type="ECO:0000313" key="11">
    <source>
        <dbReference type="Proteomes" id="UP000034883"/>
    </source>
</evidence>
<evidence type="ECO:0000256" key="2">
    <source>
        <dbReference type="ARBA" id="ARBA00022552"/>
    </source>
</evidence>
<sequence length="277" mass="29622">MSSAPEWEDPRKVLARHGLAPKKAFSQNFLVSRHVVDGIVRAIAPRDGERVIELGPGLGTLTGALLGAGARVVAIEKDREMIAVLRAELGSNERFEVIEGDAAAVDLATLAGGERIALAGNLPYAITGGIVRNLCEHAASLSRAVIMVQKEVRDRLIAKPDTNDYGALTVFVQARFDVKPVLKVPAGSFHPPPKVESAVVMLVPRDVPRAEETDAFRTVVRAAFQARRKTLRNALGQAVGVERAERALAAAGIDPKRRGETLSIEELAKVGEAIEAP</sequence>
<name>A0A0F6W641_9BACT</name>
<dbReference type="InterPro" id="IPR020598">
    <property type="entry name" value="rRNA_Ade_methylase_Trfase_N"/>
</dbReference>
<dbReference type="EMBL" id="CP011125">
    <property type="protein sequence ID" value="AKF08380.1"/>
    <property type="molecule type" value="Genomic_DNA"/>
</dbReference>
<dbReference type="Gene3D" id="1.10.8.100">
    <property type="entry name" value="Ribosomal RNA adenine dimethylase-like, domain 2"/>
    <property type="match status" value="1"/>
</dbReference>
<dbReference type="InterPro" id="IPR011530">
    <property type="entry name" value="rRNA_adenine_dimethylase"/>
</dbReference>
<dbReference type="NCBIfam" id="TIGR00755">
    <property type="entry name" value="ksgA"/>
    <property type="match status" value="1"/>
</dbReference>
<evidence type="ECO:0000259" key="9">
    <source>
        <dbReference type="SMART" id="SM00650"/>
    </source>
</evidence>
<accession>A0A0F6W641</accession>
<dbReference type="SMART" id="SM00650">
    <property type="entry name" value="rADc"/>
    <property type="match status" value="1"/>
</dbReference>
<dbReference type="PANTHER" id="PTHR11727:SF7">
    <property type="entry name" value="DIMETHYLADENOSINE TRANSFERASE-RELATED"/>
    <property type="match status" value="1"/>
</dbReference>
<evidence type="ECO:0000256" key="5">
    <source>
        <dbReference type="ARBA" id="ARBA00022691"/>
    </source>
</evidence>
<evidence type="ECO:0000256" key="7">
    <source>
        <dbReference type="HAMAP-Rule" id="MF_00607"/>
    </source>
</evidence>
<dbReference type="InterPro" id="IPR029063">
    <property type="entry name" value="SAM-dependent_MTases_sf"/>
</dbReference>
<feature type="binding site" evidence="7 8">
    <location>
        <position position="55"/>
    </location>
    <ligand>
        <name>S-adenosyl-L-methionine</name>
        <dbReference type="ChEBI" id="CHEBI:59789"/>
    </ligand>
</feature>
<dbReference type="InterPro" id="IPR001737">
    <property type="entry name" value="KsgA/Erm"/>
</dbReference>
<gene>
    <name evidence="7" type="primary">rsmA</name>
    <name evidence="7" type="synonym">ksgA</name>
    <name evidence="10" type="ORF">DB32_005529</name>
</gene>
<evidence type="ECO:0000256" key="4">
    <source>
        <dbReference type="ARBA" id="ARBA00022679"/>
    </source>
</evidence>
<proteinExistence type="inferred from homology"/>
<dbReference type="Pfam" id="PF00398">
    <property type="entry name" value="RrnaAD"/>
    <property type="match status" value="1"/>
</dbReference>
<evidence type="ECO:0000256" key="6">
    <source>
        <dbReference type="ARBA" id="ARBA00022884"/>
    </source>
</evidence>
<dbReference type="SUPFAM" id="SSF53335">
    <property type="entry name" value="S-adenosyl-L-methionine-dependent methyltransferases"/>
    <property type="match status" value="1"/>
</dbReference>
<dbReference type="GO" id="GO:0003723">
    <property type="term" value="F:RNA binding"/>
    <property type="evidence" value="ECO:0007669"/>
    <property type="project" value="UniProtKB-UniRule"/>
</dbReference>
<feature type="binding site" evidence="7 8">
    <location>
        <position position="28"/>
    </location>
    <ligand>
        <name>S-adenosyl-L-methionine</name>
        <dbReference type="ChEBI" id="CHEBI:59789"/>
    </ligand>
</feature>
<feature type="binding site" evidence="7 8">
    <location>
        <position position="30"/>
    </location>
    <ligand>
        <name>S-adenosyl-L-methionine</name>
        <dbReference type="ChEBI" id="CHEBI:59789"/>
    </ligand>
</feature>
<dbReference type="OrthoDB" id="9814755at2"/>
<feature type="domain" description="Ribosomal RNA adenine methylase transferase N-terminal" evidence="9">
    <location>
        <begin position="35"/>
        <end position="206"/>
    </location>
</feature>
<dbReference type="PROSITE" id="PS51689">
    <property type="entry name" value="SAM_RNA_A_N6_MT"/>
    <property type="match status" value="1"/>
</dbReference>
<comment type="catalytic activity">
    <reaction evidence="7">
        <text>adenosine(1518)/adenosine(1519) in 16S rRNA + 4 S-adenosyl-L-methionine = N(6)-dimethyladenosine(1518)/N(6)-dimethyladenosine(1519) in 16S rRNA + 4 S-adenosyl-L-homocysteine + 4 H(+)</text>
        <dbReference type="Rhea" id="RHEA:19609"/>
        <dbReference type="Rhea" id="RHEA-COMP:10232"/>
        <dbReference type="Rhea" id="RHEA-COMP:10233"/>
        <dbReference type="ChEBI" id="CHEBI:15378"/>
        <dbReference type="ChEBI" id="CHEBI:57856"/>
        <dbReference type="ChEBI" id="CHEBI:59789"/>
        <dbReference type="ChEBI" id="CHEBI:74411"/>
        <dbReference type="ChEBI" id="CHEBI:74493"/>
        <dbReference type="EC" id="2.1.1.182"/>
    </reaction>
</comment>
<keyword evidence="11" id="KW-1185">Reference proteome</keyword>
<dbReference type="GO" id="GO:0005829">
    <property type="term" value="C:cytosol"/>
    <property type="evidence" value="ECO:0007669"/>
    <property type="project" value="TreeGrafter"/>
</dbReference>
<dbReference type="InterPro" id="IPR020596">
    <property type="entry name" value="rRNA_Ade_Mease_Trfase_CS"/>
</dbReference>
<dbReference type="Proteomes" id="UP000034883">
    <property type="component" value="Chromosome"/>
</dbReference>
<dbReference type="GO" id="GO:0052908">
    <property type="term" value="F:16S rRNA (adenine(1518)-N(6)/adenine(1519)-N(6))-dimethyltransferase activity"/>
    <property type="evidence" value="ECO:0007669"/>
    <property type="project" value="UniProtKB-EC"/>
</dbReference>
<dbReference type="HAMAP" id="MF_00607">
    <property type="entry name" value="16SrRNA_methyltr_A"/>
    <property type="match status" value="1"/>
</dbReference>
<reference evidence="10 11" key="1">
    <citation type="submission" date="2015-03" db="EMBL/GenBank/DDBJ databases">
        <title>Genome assembly of Sandaracinus amylolyticus DSM 53668.</title>
        <authorList>
            <person name="Sharma G."/>
            <person name="Subramanian S."/>
        </authorList>
    </citation>
    <scope>NUCLEOTIDE SEQUENCE [LARGE SCALE GENOMIC DNA]</scope>
    <source>
        <strain evidence="10 11">DSM 53668</strain>
    </source>
</reference>
<evidence type="ECO:0000256" key="3">
    <source>
        <dbReference type="ARBA" id="ARBA00022603"/>
    </source>
</evidence>
<comment type="subcellular location">
    <subcellularLocation>
        <location evidence="7">Cytoplasm</location>
    </subcellularLocation>
</comment>